<dbReference type="AlphaFoldDB" id="A0A1B1DSW2"/>
<protein>
    <submittedName>
        <fullName evidence="3">KIR protein</fullName>
    </submittedName>
</protein>
<keyword evidence="2" id="KW-0472">Membrane</keyword>
<dbReference type="GeneID" id="30906892"/>
<keyword evidence="2" id="KW-1133">Transmembrane helix</keyword>
<feature type="transmembrane region" description="Helical" evidence="2">
    <location>
        <begin position="339"/>
        <end position="360"/>
    </location>
</feature>
<name>A0A1B1DSW2_9APIC</name>
<dbReference type="RefSeq" id="XP_019912581.1">
    <property type="nucleotide sequence ID" value="XM_020056990.1"/>
</dbReference>
<dbReference type="EMBL" id="CP016239">
    <property type="protein sequence ID" value="ANQ05886.1"/>
    <property type="molecule type" value="Genomic_DNA"/>
</dbReference>
<evidence type="ECO:0000256" key="2">
    <source>
        <dbReference type="SAM" id="Phobius"/>
    </source>
</evidence>
<evidence type="ECO:0000313" key="4">
    <source>
        <dbReference type="Proteomes" id="UP000092716"/>
    </source>
</evidence>
<accession>A0A1B1DSW2</accession>
<feature type="compositionally biased region" description="Low complexity" evidence="1">
    <location>
        <begin position="313"/>
        <end position="337"/>
    </location>
</feature>
<dbReference type="KEGG" id="pcot:PCOAH_00001730"/>
<reference evidence="4" key="1">
    <citation type="submission" date="2016-06" db="EMBL/GenBank/DDBJ databases">
        <title>First high quality genome sequence of Plasmodium coatneyi using continuous long reads from single molecule, real-time sequencing.</title>
        <authorList>
            <person name="Chien J.-T."/>
            <person name="Pakala S.B."/>
            <person name="Geraldo J.A."/>
            <person name="Lapp S.A."/>
            <person name="Barnwell J.W."/>
            <person name="Kissinger J.C."/>
            <person name="Galinski M.R."/>
            <person name="Humphrey J.C."/>
        </authorList>
    </citation>
    <scope>NUCLEOTIDE SEQUENCE [LARGE SCALE GENOMIC DNA]</scope>
    <source>
        <strain evidence="4">Hackeri</strain>
    </source>
</reference>
<organism evidence="3 4">
    <name type="scientific">Plasmodium coatneyi</name>
    <dbReference type="NCBI Taxonomy" id="208452"/>
    <lineage>
        <taxon>Eukaryota</taxon>
        <taxon>Sar</taxon>
        <taxon>Alveolata</taxon>
        <taxon>Apicomplexa</taxon>
        <taxon>Aconoidasida</taxon>
        <taxon>Haemosporida</taxon>
        <taxon>Plasmodiidae</taxon>
        <taxon>Plasmodium</taxon>
    </lineage>
</organism>
<proteinExistence type="predicted"/>
<sequence length="369" mass="40013">MVQPADTNKLPSEKMYGALDKGVGRTSCVLGGNWQNHRNLKQKVEELLKRYYINNGNLADRIVRNYCVACNSTGEGEFVSLSNSDRYSFFYFWLGDKLGDRRSMVMREIYPKLEGSAGTCGCTNLYDDITKERFGQGKTLFDYYYNYRKLQNGQERNKYCSSLEYKKSLCTAQTTYKTLSGKCETTGNDKYCTEFKKKKPEGKEYGPPQPLTCPKAIACTEQHTENTLTSETLSGEEVTRLSASSGPGQHEAHGPEVRPPGPALSTVPDKEGKKPTATPKKPSAGDDFDLGDAVVDGVSGDEGRGGSDGGGSQLQLQQKQQQQQLPSASASSGVDSSTIGGGAAAGVAGVVLPALAFYLYKVSIPNTGI</sequence>
<evidence type="ECO:0000256" key="1">
    <source>
        <dbReference type="SAM" id="MobiDB-lite"/>
    </source>
</evidence>
<dbReference type="InterPro" id="IPR008780">
    <property type="entry name" value="Plasmodium_Vir"/>
</dbReference>
<evidence type="ECO:0000313" key="3">
    <source>
        <dbReference type="EMBL" id="ANQ05886.1"/>
    </source>
</evidence>
<feature type="region of interest" description="Disordered" evidence="1">
    <location>
        <begin position="226"/>
        <end position="342"/>
    </location>
</feature>
<dbReference type="Proteomes" id="UP000092716">
    <property type="component" value="Chromosome 1"/>
</dbReference>
<dbReference type="VEuPathDB" id="PlasmoDB:PCOAH_00001730"/>
<keyword evidence="4" id="KW-1185">Reference proteome</keyword>
<keyword evidence="2" id="KW-0812">Transmembrane</keyword>
<dbReference type="Pfam" id="PF05795">
    <property type="entry name" value="Plasmodium_Vir"/>
    <property type="match status" value="1"/>
</dbReference>
<gene>
    <name evidence="3" type="ORF">PCOAH_00001730</name>
</gene>